<protein>
    <recommendedName>
        <fullName evidence="1">LysM domain-containing protein</fullName>
    </recommendedName>
</protein>
<proteinExistence type="predicted"/>
<dbReference type="AlphaFoldDB" id="A0A1F7F0L3"/>
<name>A0A1F7F0L3_UNCRA</name>
<dbReference type="Gene3D" id="1.10.530.10">
    <property type="match status" value="1"/>
</dbReference>
<dbReference type="EMBL" id="MFYX01000155">
    <property type="protein sequence ID" value="OGK00026.1"/>
    <property type="molecule type" value="Genomic_DNA"/>
</dbReference>
<dbReference type="SMART" id="SM00257">
    <property type="entry name" value="LysM"/>
    <property type="match status" value="2"/>
</dbReference>
<dbReference type="CDD" id="cd00118">
    <property type="entry name" value="LysM"/>
    <property type="match status" value="1"/>
</dbReference>
<dbReference type="InterPro" id="IPR036779">
    <property type="entry name" value="LysM_dom_sf"/>
</dbReference>
<dbReference type="CDD" id="cd16894">
    <property type="entry name" value="MltD-like"/>
    <property type="match status" value="1"/>
</dbReference>
<reference evidence="2 3" key="1">
    <citation type="journal article" date="2016" name="Nat. Commun.">
        <title>Thousands of microbial genomes shed light on interconnected biogeochemical processes in an aquifer system.</title>
        <authorList>
            <person name="Anantharaman K."/>
            <person name="Brown C.T."/>
            <person name="Hug L.A."/>
            <person name="Sharon I."/>
            <person name="Castelle C.J."/>
            <person name="Probst A.J."/>
            <person name="Thomas B.C."/>
            <person name="Singh A."/>
            <person name="Wilkins M.J."/>
            <person name="Karaoz U."/>
            <person name="Brodie E.L."/>
            <person name="Williams K.H."/>
            <person name="Hubbard S.S."/>
            <person name="Banfield J.F."/>
        </authorList>
    </citation>
    <scope>NUCLEOTIDE SEQUENCE [LARGE SCALE GENOMIC DNA]</scope>
</reference>
<sequence length="677" mass="75671">MLLCACAASGQTSNQIMYVPENLRNNVAFWEIIYQKIPSDQGLFHDADSVRVIYDTMVVGTAYNKARRKAINAREQDVASVLRSLADTPPESRDQRMQDFAALWARELTPDAWREAAGRVRFQLGQRDNFIAGIKRSGSYLERIKATFSEYGLPEELAYLPHVESSFNYRAYSKVGAAGIWQFMRSTGKLYLKVGYVIDERLDPVKSTRAAAKLLSYNYRELGAWPLAVTAYNHGTQSMRRAIQVVGSTDIGEIITAYKDRRFGFASKNFYAEFIAAYRTAINYKAHFGELTINPPFEFIEHTLEKYYKPSALAATFNITFETMREYNLAIRPVVFERDQYLPEDFVIHLPVSLAAKDMDSLLSISVAGSTALEKLPLSEYHQVASGENLSAIAQRYGIALQSLMEINSLDRRGRIFPGQMIALPGGKHAVVAAAEPVVARVQPVEQEAVPPTTPPAAPVVATAPEAPRVQETRVVPPLAPDFLRVPRVLSVSYEVINDSLARVYEFMYAAGLSLAAAYAVEECPFCEFSADYYALDYIDQTAADASIRIQIDETIGHLADWSGVSSARIREYNAISSNIGLGQLIKIPIVGDNAVKFRNKRIEYHMSIEEDFFNNYAVTSMDTLTVRRGMNIWTICANNEIPIWLFMKANDMVNGLSLAGRDKVLLPVVESKQPPQ</sequence>
<dbReference type="Pfam" id="PF01476">
    <property type="entry name" value="LysM"/>
    <property type="match status" value="1"/>
</dbReference>
<feature type="domain" description="LysM" evidence="1">
    <location>
        <begin position="380"/>
        <end position="424"/>
    </location>
</feature>
<comment type="caution">
    <text evidence="2">The sequence shown here is derived from an EMBL/GenBank/DDBJ whole genome shotgun (WGS) entry which is preliminary data.</text>
</comment>
<dbReference type="Proteomes" id="UP000179243">
    <property type="component" value="Unassembled WGS sequence"/>
</dbReference>
<dbReference type="SUPFAM" id="SSF53955">
    <property type="entry name" value="Lysozyme-like"/>
    <property type="match status" value="1"/>
</dbReference>
<evidence type="ECO:0000313" key="3">
    <source>
        <dbReference type="Proteomes" id="UP000179243"/>
    </source>
</evidence>
<accession>A0A1F7F0L3</accession>
<dbReference type="SUPFAM" id="SSF54106">
    <property type="entry name" value="LysM domain"/>
    <property type="match status" value="1"/>
</dbReference>
<evidence type="ECO:0000313" key="2">
    <source>
        <dbReference type="EMBL" id="OGK00026.1"/>
    </source>
</evidence>
<dbReference type="PROSITE" id="PS51782">
    <property type="entry name" value="LYSM"/>
    <property type="match status" value="1"/>
</dbReference>
<evidence type="ECO:0000259" key="1">
    <source>
        <dbReference type="PROSITE" id="PS51782"/>
    </source>
</evidence>
<dbReference type="InterPro" id="IPR018392">
    <property type="entry name" value="LysM"/>
</dbReference>
<dbReference type="PANTHER" id="PTHR33734:SF22">
    <property type="entry name" value="MEMBRANE-BOUND LYTIC MUREIN TRANSGLYCOSYLASE D"/>
    <property type="match status" value="1"/>
</dbReference>
<dbReference type="InterPro" id="IPR008258">
    <property type="entry name" value="Transglycosylase_SLT_dom_1"/>
</dbReference>
<dbReference type="Gene3D" id="3.10.350.10">
    <property type="entry name" value="LysM domain"/>
    <property type="match status" value="1"/>
</dbReference>
<dbReference type="InterPro" id="IPR023346">
    <property type="entry name" value="Lysozyme-like_dom_sf"/>
</dbReference>
<dbReference type="Pfam" id="PF01464">
    <property type="entry name" value="SLT"/>
    <property type="match status" value="1"/>
</dbReference>
<gene>
    <name evidence="2" type="ORF">A2519_22110</name>
</gene>
<dbReference type="PANTHER" id="PTHR33734">
    <property type="entry name" value="LYSM DOMAIN-CONTAINING GPI-ANCHORED PROTEIN 2"/>
    <property type="match status" value="1"/>
</dbReference>
<organism evidence="2 3">
    <name type="scientific">Candidatus Raymondbacteria bacterium RIFOXYD12_FULL_49_13</name>
    <dbReference type="NCBI Taxonomy" id="1817890"/>
    <lineage>
        <taxon>Bacteria</taxon>
        <taxon>Raymondiibacteriota</taxon>
    </lineage>
</organism>